<protein>
    <submittedName>
        <fullName evidence="1">Uncharacterized protein</fullName>
    </submittedName>
</protein>
<accession>A0A7J7VDU3</accession>
<dbReference type="Proteomes" id="UP000585614">
    <property type="component" value="Unassembled WGS sequence"/>
</dbReference>
<organism evidence="1 2">
    <name type="scientific">Rhinolophus ferrumequinum</name>
    <name type="common">Greater horseshoe bat</name>
    <dbReference type="NCBI Taxonomy" id="59479"/>
    <lineage>
        <taxon>Eukaryota</taxon>
        <taxon>Metazoa</taxon>
        <taxon>Chordata</taxon>
        <taxon>Craniata</taxon>
        <taxon>Vertebrata</taxon>
        <taxon>Euteleostomi</taxon>
        <taxon>Mammalia</taxon>
        <taxon>Eutheria</taxon>
        <taxon>Laurasiatheria</taxon>
        <taxon>Chiroptera</taxon>
        <taxon>Yinpterochiroptera</taxon>
        <taxon>Rhinolophoidea</taxon>
        <taxon>Rhinolophidae</taxon>
        <taxon>Rhinolophinae</taxon>
        <taxon>Rhinolophus</taxon>
    </lineage>
</organism>
<evidence type="ECO:0000313" key="1">
    <source>
        <dbReference type="EMBL" id="KAF6323357.1"/>
    </source>
</evidence>
<evidence type="ECO:0000313" key="2">
    <source>
        <dbReference type="Proteomes" id="UP000585614"/>
    </source>
</evidence>
<proteinExistence type="predicted"/>
<dbReference type="AlphaFoldDB" id="A0A7J7VDU3"/>
<dbReference type="EMBL" id="JACAGC010000013">
    <property type="protein sequence ID" value="KAF6323357.1"/>
    <property type="molecule type" value="Genomic_DNA"/>
</dbReference>
<sequence>MAETLLYPSCSWEVEYNSSTSDNLCVCLSLLFIFPLKGTPHSVPHTVFSVCKLIRKSEFYLDSAPMSYTSWYLSLNSDDLGSAWFCAQDQWLQKVTRQDAAHPSRIYYLVRGMDAYINRRMSTYGD</sequence>
<comment type="caution">
    <text evidence="1">The sequence shown here is derived from an EMBL/GenBank/DDBJ whole genome shotgun (WGS) entry which is preliminary data.</text>
</comment>
<reference evidence="1 2" key="1">
    <citation type="journal article" date="2020" name="Nature">
        <title>Six reference-quality genomes reveal evolution of bat adaptations.</title>
        <authorList>
            <person name="Jebb D."/>
            <person name="Huang Z."/>
            <person name="Pippel M."/>
            <person name="Hughes G.M."/>
            <person name="Lavrichenko K."/>
            <person name="Devanna P."/>
            <person name="Winkler S."/>
            <person name="Jermiin L.S."/>
            <person name="Skirmuntt E.C."/>
            <person name="Katzourakis A."/>
            <person name="Burkitt-Gray L."/>
            <person name="Ray D.A."/>
            <person name="Sullivan K.A.M."/>
            <person name="Roscito J.G."/>
            <person name="Kirilenko B.M."/>
            <person name="Davalos L.M."/>
            <person name="Corthals A.P."/>
            <person name="Power M.L."/>
            <person name="Jones G."/>
            <person name="Ransome R.D."/>
            <person name="Dechmann D.K.N."/>
            <person name="Locatelli A.G."/>
            <person name="Puechmaille S.J."/>
            <person name="Fedrigo O."/>
            <person name="Jarvis E.D."/>
            <person name="Hiller M."/>
            <person name="Vernes S.C."/>
            <person name="Myers E.W."/>
            <person name="Teeling E.C."/>
        </authorList>
    </citation>
    <scope>NUCLEOTIDE SEQUENCE [LARGE SCALE GENOMIC DNA]</scope>
    <source>
        <strain evidence="1">MRhiFer1</strain>
        <tissue evidence="1">Lung</tissue>
    </source>
</reference>
<name>A0A7J7VDU3_RHIFE</name>
<gene>
    <name evidence="1" type="ORF">mRhiFer1_008340</name>
</gene>